<dbReference type="Proteomes" id="UP000663865">
    <property type="component" value="Unassembled WGS sequence"/>
</dbReference>
<organism evidence="3 4">
    <name type="scientific">Rotaria socialis</name>
    <dbReference type="NCBI Taxonomy" id="392032"/>
    <lineage>
        <taxon>Eukaryota</taxon>
        <taxon>Metazoa</taxon>
        <taxon>Spiralia</taxon>
        <taxon>Gnathifera</taxon>
        <taxon>Rotifera</taxon>
        <taxon>Eurotatoria</taxon>
        <taxon>Bdelloidea</taxon>
        <taxon>Philodinida</taxon>
        <taxon>Philodinidae</taxon>
        <taxon>Rotaria</taxon>
    </lineage>
</organism>
<dbReference type="EMBL" id="CAJNYV010001144">
    <property type="protein sequence ID" value="CAF3407411.1"/>
    <property type="molecule type" value="Genomic_DNA"/>
</dbReference>
<sequence length="200" mass="22944">MDCINHSKRIVNPKSRRTLVIGHDVSLIMIENTSTLLNPEDKDLYLSFLDECLVSRYTDLSPCIKYFKKASSREHIILLFLAFDKSNVQKMVSQLDQYEQLQAIFILLPSGNENSDQHKMNKNNGSGCSSETRVKLIKSFYEWKPLSTDLHQHIIAAKSNLKDVGLFSVCSSPETALRDLRRELGSFVWTHTFRGQYLLS</sequence>
<protein>
    <submittedName>
        <fullName evidence="3">Uncharacterized protein</fullName>
    </submittedName>
</protein>
<dbReference type="EMBL" id="CAJNYD010002108">
    <property type="protein sequence ID" value="CAF3392412.1"/>
    <property type="molecule type" value="Genomic_DNA"/>
</dbReference>
<evidence type="ECO:0000313" key="1">
    <source>
        <dbReference type="EMBL" id="CAF3134554.1"/>
    </source>
</evidence>
<evidence type="ECO:0000313" key="3">
    <source>
        <dbReference type="EMBL" id="CAF3407411.1"/>
    </source>
</evidence>
<reference evidence="3" key="1">
    <citation type="submission" date="2021-02" db="EMBL/GenBank/DDBJ databases">
        <authorList>
            <person name="Nowell W R."/>
        </authorList>
    </citation>
    <scope>NUCLEOTIDE SEQUENCE</scope>
</reference>
<dbReference type="EMBL" id="CAJNXB010001129">
    <property type="protein sequence ID" value="CAF3134554.1"/>
    <property type="molecule type" value="Genomic_DNA"/>
</dbReference>
<name>A0A818B3L0_9BILA</name>
<proteinExistence type="predicted"/>
<gene>
    <name evidence="3" type="ORF">KIK155_LOCUS8710</name>
    <name evidence="2" type="ORF">LUA448_LOCUS16792</name>
    <name evidence="1" type="ORF">TIS948_LOCUS8764</name>
</gene>
<comment type="caution">
    <text evidence="3">The sequence shown here is derived from an EMBL/GenBank/DDBJ whole genome shotgun (WGS) entry which is preliminary data.</text>
</comment>
<accession>A0A818B3L0</accession>
<dbReference type="AlphaFoldDB" id="A0A818B3L0"/>
<evidence type="ECO:0000313" key="4">
    <source>
        <dbReference type="Proteomes" id="UP000663865"/>
    </source>
</evidence>
<dbReference type="Proteomes" id="UP000663825">
    <property type="component" value="Unassembled WGS sequence"/>
</dbReference>
<evidence type="ECO:0000313" key="2">
    <source>
        <dbReference type="EMBL" id="CAF3392412.1"/>
    </source>
</evidence>
<dbReference type="OrthoDB" id="10029713at2759"/>
<dbReference type="Proteomes" id="UP000663833">
    <property type="component" value="Unassembled WGS sequence"/>
</dbReference>